<dbReference type="InterPro" id="IPR040686">
    <property type="entry name" value="PurK_C"/>
</dbReference>
<comment type="catalytic activity">
    <reaction evidence="4 5">
        <text>5-amino-1-(5-phospho-beta-D-ribosyl)imidazole + hydrogencarbonate + ATP = 5-carboxyamino-1-(5-phospho-D-ribosyl)imidazole + ADP + phosphate + 2 H(+)</text>
        <dbReference type="Rhea" id="RHEA:19317"/>
        <dbReference type="ChEBI" id="CHEBI:15378"/>
        <dbReference type="ChEBI" id="CHEBI:17544"/>
        <dbReference type="ChEBI" id="CHEBI:30616"/>
        <dbReference type="ChEBI" id="CHEBI:43474"/>
        <dbReference type="ChEBI" id="CHEBI:58730"/>
        <dbReference type="ChEBI" id="CHEBI:137981"/>
        <dbReference type="ChEBI" id="CHEBI:456216"/>
        <dbReference type="EC" id="6.3.4.18"/>
    </reaction>
</comment>
<dbReference type="AlphaFoldDB" id="A0A066TXU3"/>
<dbReference type="EMBL" id="JMQI01000064">
    <property type="protein sequence ID" value="KDN18412.1"/>
    <property type="molecule type" value="Genomic_DNA"/>
</dbReference>
<gene>
    <name evidence="4 5" type="primary">purK</name>
    <name evidence="7" type="ORF">DV20_31720</name>
</gene>
<dbReference type="SUPFAM" id="SSF51246">
    <property type="entry name" value="Rudiment single hybrid motif"/>
    <property type="match status" value="1"/>
</dbReference>
<keyword evidence="2 4" id="KW-0658">Purine biosynthesis</keyword>
<comment type="pathway">
    <text evidence="4 5">Purine metabolism; IMP biosynthesis via de novo pathway; 5-amino-1-(5-phospho-D-ribosyl)imidazole-4-carboxylate from 5-amino-1-(5-phospho-D-ribosyl)imidazole (N5-CAIR route): step 1/2.</text>
</comment>
<dbReference type="eggNOG" id="COG0026">
    <property type="taxonomic scope" value="Bacteria"/>
</dbReference>
<dbReference type="InterPro" id="IPR013815">
    <property type="entry name" value="ATP_grasp_subdomain_1"/>
</dbReference>
<dbReference type="PANTHER" id="PTHR11609:SF5">
    <property type="entry name" value="PHOSPHORIBOSYLAMINOIMIDAZOLE CARBOXYLASE"/>
    <property type="match status" value="1"/>
</dbReference>
<comment type="subunit">
    <text evidence="4 5">Homodimer.</text>
</comment>
<dbReference type="GO" id="GO:0006189">
    <property type="term" value="P:'de novo' IMP biosynthetic process"/>
    <property type="evidence" value="ECO:0007669"/>
    <property type="project" value="UniProtKB-UniRule"/>
</dbReference>
<accession>A0A066TXU3</accession>
<evidence type="ECO:0000256" key="1">
    <source>
        <dbReference type="ARBA" id="ARBA00022741"/>
    </source>
</evidence>
<organism evidence="7 8">
    <name type="scientific">Amycolatopsis rifamycinica</name>
    <dbReference type="NCBI Taxonomy" id="287986"/>
    <lineage>
        <taxon>Bacteria</taxon>
        <taxon>Bacillati</taxon>
        <taxon>Actinomycetota</taxon>
        <taxon>Actinomycetes</taxon>
        <taxon>Pseudonocardiales</taxon>
        <taxon>Pseudonocardiaceae</taxon>
        <taxon>Amycolatopsis</taxon>
    </lineage>
</organism>
<dbReference type="Pfam" id="PF02222">
    <property type="entry name" value="ATP-grasp"/>
    <property type="match status" value="1"/>
</dbReference>
<dbReference type="Proteomes" id="UP000027345">
    <property type="component" value="Unassembled WGS sequence"/>
</dbReference>
<dbReference type="GO" id="GO:0046872">
    <property type="term" value="F:metal ion binding"/>
    <property type="evidence" value="ECO:0007669"/>
    <property type="project" value="InterPro"/>
</dbReference>
<dbReference type="NCBIfam" id="NF004680">
    <property type="entry name" value="PRK06019.1-6"/>
    <property type="match status" value="1"/>
</dbReference>
<evidence type="ECO:0000313" key="8">
    <source>
        <dbReference type="Proteomes" id="UP000027345"/>
    </source>
</evidence>
<dbReference type="NCBIfam" id="NF004679">
    <property type="entry name" value="PRK06019.1-5"/>
    <property type="match status" value="1"/>
</dbReference>
<feature type="binding site" evidence="4">
    <location>
        <position position="192"/>
    </location>
    <ligand>
        <name>ATP</name>
        <dbReference type="ChEBI" id="CHEBI:30616"/>
    </ligand>
</feature>
<dbReference type="InterPro" id="IPR003135">
    <property type="entry name" value="ATP-grasp_carboxylate-amine"/>
</dbReference>
<dbReference type="GO" id="GO:0004638">
    <property type="term" value="F:phosphoribosylaminoimidazole carboxylase activity"/>
    <property type="evidence" value="ECO:0007669"/>
    <property type="project" value="InterPro"/>
</dbReference>
<dbReference type="PROSITE" id="PS50975">
    <property type="entry name" value="ATP_GRASP"/>
    <property type="match status" value="1"/>
</dbReference>
<dbReference type="STRING" id="287986.DV20_31720"/>
<evidence type="ECO:0000256" key="4">
    <source>
        <dbReference type="HAMAP-Rule" id="MF_01928"/>
    </source>
</evidence>
<comment type="function">
    <text evidence="5">Catalyzes the ATP-dependent conversion of 5-aminoimidazole ribonucleotide (AIR) and HCO(3)- to N5-carboxyaminoimidazole ribonucleotide (N5-CAIR).</text>
</comment>
<feature type="domain" description="ATP-grasp" evidence="6">
    <location>
        <begin position="111"/>
        <end position="299"/>
    </location>
</feature>
<dbReference type="OrthoDB" id="9804625at2"/>
<feature type="binding site" evidence="4">
    <location>
        <position position="107"/>
    </location>
    <ligand>
        <name>ATP</name>
        <dbReference type="ChEBI" id="CHEBI:30616"/>
    </ligand>
</feature>
<dbReference type="SUPFAM" id="SSF52440">
    <property type="entry name" value="PreATP-grasp domain"/>
    <property type="match status" value="1"/>
</dbReference>
<dbReference type="Pfam" id="PF22660">
    <property type="entry name" value="RS_preATP-grasp-like"/>
    <property type="match status" value="1"/>
</dbReference>
<dbReference type="InterPro" id="IPR005875">
    <property type="entry name" value="PurK"/>
</dbReference>
<keyword evidence="1 4" id="KW-0547">Nucleotide-binding</keyword>
<dbReference type="EC" id="6.3.4.18" evidence="4 5"/>
<dbReference type="PANTHER" id="PTHR11609">
    <property type="entry name" value="PURINE BIOSYNTHESIS PROTEIN 6/7, PUR6/7"/>
    <property type="match status" value="1"/>
</dbReference>
<dbReference type="InterPro" id="IPR016185">
    <property type="entry name" value="PreATP-grasp_dom_sf"/>
</dbReference>
<evidence type="ECO:0000259" key="6">
    <source>
        <dbReference type="PROSITE" id="PS50975"/>
    </source>
</evidence>
<dbReference type="Gene3D" id="3.40.50.20">
    <property type="match status" value="1"/>
</dbReference>
<dbReference type="GO" id="GO:0005829">
    <property type="term" value="C:cytosol"/>
    <property type="evidence" value="ECO:0007669"/>
    <property type="project" value="TreeGrafter"/>
</dbReference>
<comment type="function">
    <text evidence="4">Catalyzes the ATP-dependent conversion of 5-aminoimidazole ribonucleotide (AIR) and HCO(3)(-) to N5-carboxyaminoimidazole ribonucleotide (N5-CAIR).</text>
</comment>
<keyword evidence="3 4" id="KW-0067">ATP-binding</keyword>
<dbReference type="InterPro" id="IPR011054">
    <property type="entry name" value="Rudment_hybrid_motif"/>
</dbReference>
<name>A0A066TXU3_9PSEU</name>
<comment type="caution">
    <text evidence="7">The sequence shown here is derived from an EMBL/GenBank/DDBJ whole genome shotgun (WGS) entry which is preliminary data.</text>
</comment>
<dbReference type="SUPFAM" id="SSF56059">
    <property type="entry name" value="Glutathione synthetase ATP-binding domain-like"/>
    <property type="match status" value="1"/>
</dbReference>
<dbReference type="NCBIfam" id="TIGR01161">
    <property type="entry name" value="purK"/>
    <property type="match status" value="1"/>
</dbReference>
<dbReference type="GO" id="GO:0034028">
    <property type="term" value="F:5-(carboxyamino)imidazole ribonucleotide synthase activity"/>
    <property type="evidence" value="ECO:0007669"/>
    <property type="project" value="UniProtKB-UniRule"/>
</dbReference>
<feature type="binding site" evidence="4">
    <location>
        <begin position="269"/>
        <end position="270"/>
    </location>
    <ligand>
        <name>ATP</name>
        <dbReference type="ChEBI" id="CHEBI:30616"/>
    </ligand>
</feature>
<evidence type="ECO:0000313" key="7">
    <source>
        <dbReference type="EMBL" id="KDN18412.1"/>
    </source>
</evidence>
<comment type="similarity">
    <text evidence="4 5">Belongs to the PurK/PurT family.</text>
</comment>
<sequence>MDKHTGLPVVGMVGGGQLARMTHQAAISLGQSLRVLAASENEAAGLVAGDVTLGHHTDLDALRKFAASVDVLTFDHEHVPGEHLLTLAMEGHVIRPAASALGFAQNKLVMREMMAGLGVPGPAFAEVSTVDDVVAFGGAHGWPVVLKAATGGYDGRGVWMLDTAQHARETVPELLAAGTALLVEAKVAMRRELSALVARSPFGQGAAYPVVETVQTGGINTEVLAPAPGLSPDRVHEAQDLALRIAATLDVTGLLAVELFETDTGLLVNELAMRPHNSGHWTMDGSRTSQFEQHLRAVLDYPLGRTDLIAPACVMANVLGAPELPEMGPDERLHHLFARYPEARVHLYGKQERPGRKLGHVNFTGERMEDLRNRALLSAHWLSHAVWLDGYEIH</sequence>
<evidence type="ECO:0000256" key="2">
    <source>
        <dbReference type="ARBA" id="ARBA00022755"/>
    </source>
</evidence>
<feature type="binding site" evidence="4">
    <location>
        <position position="147"/>
    </location>
    <ligand>
        <name>ATP</name>
        <dbReference type="ChEBI" id="CHEBI:30616"/>
    </ligand>
</feature>
<proteinExistence type="inferred from homology"/>
<keyword evidence="4 5" id="KW-0436">Ligase</keyword>
<feature type="binding site" evidence="4">
    <location>
        <begin position="184"/>
        <end position="187"/>
    </location>
    <ligand>
        <name>ATP</name>
        <dbReference type="ChEBI" id="CHEBI:30616"/>
    </ligand>
</feature>
<dbReference type="GO" id="GO:0005524">
    <property type="term" value="F:ATP binding"/>
    <property type="evidence" value="ECO:0007669"/>
    <property type="project" value="UniProtKB-UniRule"/>
</dbReference>
<comment type="caution">
    <text evidence="4">Lacks conserved residue(s) required for the propagation of feature annotation.</text>
</comment>
<dbReference type="InterPro" id="IPR054350">
    <property type="entry name" value="PurT/PurK_preATP-grasp"/>
</dbReference>
<dbReference type="Gene3D" id="3.30.1490.20">
    <property type="entry name" value="ATP-grasp fold, A domain"/>
    <property type="match status" value="1"/>
</dbReference>
<keyword evidence="8" id="KW-1185">Reference proteome</keyword>
<dbReference type="UniPathway" id="UPA00074">
    <property type="reaction ID" value="UER00942"/>
</dbReference>
<evidence type="ECO:0000256" key="5">
    <source>
        <dbReference type="RuleBase" id="RU361200"/>
    </source>
</evidence>
<dbReference type="RefSeq" id="WP_043786546.1">
    <property type="nucleotide sequence ID" value="NZ_JMQI01000064.1"/>
</dbReference>
<evidence type="ECO:0000256" key="3">
    <source>
        <dbReference type="ARBA" id="ARBA00022840"/>
    </source>
</evidence>
<dbReference type="Gene3D" id="3.30.470.20">
    <property type="entry name" value="ATP-grasp fold, B domain"/>
    <property type="match status" value="1"/>
</dbReference>
<reference evidence="7 8" key="1">
    <citation type="submission" date="2014-05" db="EMBL/GenBank/DDBJ databases">
        <title>Draft genome sequence of Amycolatopsis rifamycinica DSM 46095.</title>
        <authorList>
            <person name="Lal R."/>
            <person name="Saxena A."/>
            <person name="Kumari R."/>
            <person name="Mukherjee U."/>
            <person name="Singh P."/>
            <person name="Sangwan N."/>
            <person name="Mahato N.K."/>
        </authorList>
    </citation>
    <scope>NUCLEOTIDE SEQUENCE [LARGE SCALE GENOMIC DNA]</scope>
    <source>
        <strain evidence="7 8">DSM 46095</strain>
    </source>
</reference>
<protein>
    <recommendedName>
        <fullName evidence="4 5">N5-carboxyaminoimidazole ribonucleotide synthase</fullName>
        <shortName evidence="4 5">N5-CAIR synthase</shortName>
        <ecNumber evidence="4 5">6.3.4.18</ecNumber>
    </recommendedName>
    <alternativeName>
        <fullName evidence="4 5">5-(carboxyamino)imidazole ribonucleotide synthetase</fullName>
    </alternativeName>
</protein>
<dbReference type="Pfam" id="PF17769">
    <property type="entry name" value="PurK_C"/>
    <property type="match status" value="1"/>
</dbReference>
<dbReference type="InterPro" id="IPR011761">
    <property type="entry name" value="ATP-grasp"/>
</dbReference>
<dbReference type="HAMAP" id="MF_01928">
    <property type="entry name" value="PurK"/>
    <property type="match status" value="1"/>
</dbReference>